<name>A0AAV7Q3U6_PLEWA</name>
<sequence length="159" mass="17055">MDQYTAPRDMGPGSAQGAAREAVETPDPPDLITILKAIQDSREAVESKVDGVRVDLSLVRQDLRRPTCEACGSLLASLPASFTLVGGDFNTVPDFLGDVSAAPSSARPLRSACLKAWAKSWGLCDAWRVCTHTSVLIPVGMLPITPRPALTLYGFRQQM</sequence>
<proteinExistence type="predicted"/>
<evidence type="ECO:0000256" key="1">
    <source>
        <dbReference type="SAM" id="MobiDB-lite"/>
    </source>
</evidence>
<gene>
    <name evidence="2" type="ORF">NDU88_000372</name>
</gene>
<protein>
    <recommendedName>
        <fullName evidence="4">Endonuclease/exonuclease/phosphatase domain-containing protein</fullName>
    </recommendedName>
</protein>
<evidence type="ECO:0008006" key="4">
    <source>
        <dbReference type="Google" id="ProtNLM"/>
    </source>
</evidence>
<evidence type="ECO:0000313" key="2">
    <source>
        <dbReference type="EMBL" id="KAJ1133900.1"/>
    </source>
</evidence>
<keyword evidence="3" id="KW-1185">Reference proteome</keyword>
<dbReference type="AlphaFoldDB" id="A0AAV7Q3U6"/>
<dbReference type="EMBL" id="JANPWB010000010">
    <property type="protein sequence ID" value="KAJ1133900.1"/>
    <property type="molecule type" value="Genomic_DNA"/>
</dbReference>
<accession>A0AAV7Q3U6</accession>
<comment type="caution">
    <text evidence="2">The sequence shown here is derived from an EMBL/GenBank/DDBJ whole genome shotgun (WGS) entry which is preliminary data.</text>
</comment>
<dbReference type="Proteomes" id="UP001066276">
    <property type="component" value="Chromosome 6"/>
</dbReference>
<evidence type="ECO:0000313" key="3">
    <source>
        <dbReference type="Proteomes" id="UP001066276"/>
    </source>
</evidence>
<feature type="region of interest" description="Disordered" evidence="1">
    <location>
        <begin position="1"/>
        <end position="26"/>
    </location>
</feature>
<reference evidence="2" key="1">
    <citation type="journal article" date="2022" name="bioRxiv">
        <title>Sequencing and chromosome-scale assembly of the giantPleurodeles waltlgenome.</title>
        <authorList>
            <person name="Brown T."/>
            <person name="Elewa A."/>
            <person name="Iarovenko S."/>
            <person name="Subramanian E."/>
            <person name="Araus A.J."/>
            <person name="Petzold A."/>
            <person name="Susuki M."/>
            <person name="Suzuki K.-i.T."/>
            <person name="Hayashi T."/>
            <person name="Toyoda A."/>
            <person name="Oliveira C."/>
            <person name="Osipova E."/>
            <person name="Leigh N.D."/>
            <person name="Simon A."/>
            <person name="Yun M.H."/>
        </authorList>
    </citation>
    <scope>NUCLEOTIDE SEQUENCE</scope>
    <source>
        <strain evidence="2">20211129_DDA</strain>
        <tissue evidence="2">Liver</tissue>
    </source>
</reference>
<organism evidence="2 3">
    <name type="scientific">Pleurodeles waltl</name>
    <name type="common">Iberian ribbed newt</name>
    <dbReference type="NCBI Taxonomy" id="8319"/>
    <lineage>
        <taxon>Eukaryota</taxon>
        <taxon>Metazoa</taxon>
        <taxon>Chordata</taxon>
        <taxon>Craniata</taxon>
        <taxon>Vertebrata</taxon>
        <taxon>Euteleostomi</taxon>
        <taxon>Amphibia</taxon>
        <taxon>Batrachia</taxon>
        <taxon>Caudata</taxon>
        <taxon>Salamandroidea</taxon>
        <taxon>Salamandridae</taxon>
        <taxon>Pleurodelinae</taxon>
        <taxon>Pleurodeles</taxon>
    </lineage>
</organism>